<evidence type="ECO:0000313" key="2">
    <source>
        <dbReference type="EMBL" id="MCO8275497.1"/>
    </source>
</evidence>
<gene>
    <name evidence="2" type="primary">eccB</name>
    <name evidence="2" type="ORF">M1L60_33430</name>
</gene>
<dbReference type="Gene3D" id="3.30.2390.20">
    <property type="entry name" value="Type VII secretion system EccB, repeat 1 domain"/>
    <property type="match status" value="1"/>
</dbReference>
<comment type="caution">
    <text evidence="2">The sequence shown here is derived from an EMBL/GenBank/DDBJ whole genome shotgun (WGS) entry which is preliminary data.</text>
</comment>
<evidence type="ECO:0000256" key="1">
    <source>
        <dbReference type="SAM" id="Phobius"/>
    </source>
</evidence>
<dbReference type="RefSeq" id="WP_253241561.1">
    <property type="nucleotide sequence ID" value="NZ_JAMYJR010000038.1"/>
</dbReference>
<keyword evidence="1" id="KW-0472">Membrane</keyword>
<protein>
    <submittedName>
        <fullName evidence="2">Type VII secretion protein EccB</fullName>
    </submittedName>
</protein>
<keyword evidence="3" id="KW-1185">Reference proteome</keyword>
<sequence>MQTQRDHVHAHQFMMTRLHSALVLGDPSGGEVPGRRALTGLSFGILVAVLVIAGFGVYGWIVPGGSKSFREPGLVLVEKESGNRYVYAGGTLHPTDLPTALLWQGASAKVKLVSRKSLAGVPRGEVLGIAGGPRDIPGPESFSAGPWLICPPAAGTKTGAAPAAAGVRIDLDPRAPHRPIPEDEIAAVRGPRDRFYLLTQGRRLRVADNAVLVALGVPQAGAYPVSGSWLSHLPAGPELAPAEVPRRGAAGPRIGGRAYPIGSLFRHSPGPAEQYFVLRSDGLAVMSRTEFLFAAARSRSEPVVLASADVLAAPMSADRSLLDRLPDLADAKVRDLRGQTLCLRQAPDSATSVRSTVVEAPPVTGPAGDADRAVRGPVGSGMVVFGIPAPETGPVPLYFVSSAGVAFPVKDSTAAASLKLNGVKPVPFPRELLAALRKGPSLSRESISVIAEG</sequence>
<dbReference type="PANTHER" id="PTHR40765">
    <property type="entry name" value="ESX-2 SECRETION SYSTEM ATPASE ECCB2"/>
    <property type="match status" value="1"/>
</dbReference>
<evidence type="ECO:0000313" key="3">
    <source>
        <dbReference type="Proteomes" id="UP001523369"/>
    </source>
</evidence>
<dbReference type="NCBIfam" id="TIGR03919">
    <property type="entry name" value="T7SS_EccB"/>
    <property type="match status" value="1"/>
</dbReference>
<dbReference type="PANTHER" id="PTHR40765:SF2">
    <property type="entry name" value="ESX-2 SECRETION SYSTEM ATPASE ECCB2"/>
    <property type="match status" value="1"/>
</dbReference>
<keyword evidence="1" id="KW-0812">Transmembrane</keyword>
<reference evidence="2 3" key="1">
    <citation type="submission" date="2022-06" db="EMBL/GenBank/DDBJ databases">
        <title>New Species of the Genus Actinoplanes, ActinopZanes ferrugineus.</title>
        <authorList>
            <person name="Ding P."/>
        </authorList>
    </citation>
    <scope>NUCLEOTIDE SEQUENCE [LARGE SCALE GENOMIC DNA]</scope>
    <source>
        <strain evidence="2 3">TRM88003</strain>
    </source>
</reference>
<dbReference type="Proteomes" id="UP001523369">
    <property type="component" value="Unassembled WGS sequence"/>
</dbReference>
<organism evidence="2 3">
    <name type="scientific">Paractinoplanes aksuensis</name>
    <dbReference type="NCBI Taxonomy" id="2939490"/>
    <lineage>
        <taxon>Bacteria</taxon>
        <taxon>Bacillati</taxon>
        <taxon>Actinomycetota</taxon>
        <taxon>Actinomycetes</taxon>
        <taxon>Micromonosporales</taxon>
        <taxon>Micromonosporaceae</taxon>
        <taxon>Paractinoplanes</taxon>
    </lineage>
</organism>
<dbReference type="InterPro" id="IPR044857">
    <property type="entry name" value="T7SS_EccB_R1"/>
</dbReference>
<dbReference type="EMBL" id="JAMYJR010000038">
    <property type="protein sequence ID" value="MCO8275497.1"/>
    <property type="molecule type" value="Genomic_DNA"/>
</dbReference>
<name>A0ABT1DXI7_9ACTN</name>
<dbReference type="InterPro" id="IPR007795">
    <property type="entry name" value="T7SS_EccB"/>
</dbReference>
<feature type="transmembrane region" description="Helical" evidence="1">
    <location>
        <begin position="37"/>
        <end position="61"/>
    </location>
</feature>
<keyword evidence="1" id="KW-1133">Transmembrane helix</keyword>
<accession>A0ABT1DXI7</accession>
<proteinExistence type="predicted"/>
<dbReference type="Pfam" id="PF05108">
    <property type="entry name" value="T7SS_ESX1_EccB"/>
    <property type="match status" value="1"/>
</dbReference>